<feature type="region of interest" description="Disordered" evidence="4">
    <location>
        <begin position="134"/>
        <end position="159"/>
    </location>
</feature>
<dbReference type="eggNOG" id="ENOG502T5B8">
    <property type="taxonomic scope" value="Eukaryota"/>
</dbReference>
<evidence type="ECO:0000256" key="2">
    <source>
        <dbReference type="ARBA" id="ARBA00023043"/>
    </source>
</evidence>
<keyword evidence="6" id="KW-1185">Reference proteome</keyword>
<keyword evidence="1" id="KW-0677">Repeat</keyword>
<feature type="compositionally biased region" description="Polar residues" evidence="4">
    <location>
        <begin position="606"/>
        <end position="621"/>
    </location>
</feature>
<dbReference type="GO" id="GO:0005737">
    <property type="term" value="C:cytoplasm"/>
    <property type="evidence" value="ECO:0000318"/>
    <property type="project" value="GO_Central"/>
</dbReference>
<name>B8BZZ9_THAPS</name>
<organism evidence="5 6">
    <name type="scientific">Thalassiosira pseudonana</name>
    <name type="common">Marine diatom</name>
    <name type="synonym">Cyclotella nana</name>
    <dbReference type="NCBI Taxonomy" id="35128"/>
    <lineage>
        <taxon>Eukaryota</taxon>
        <taxon>Sar</taxon>
        <taxon>Stramenopiles</taxon>
        <taxon>Ochrophyta</taxon>
        <taxon>Bacillariophyta</taxon>
        <taxon>Coscinodiscophyceae</taxon>
        <taxon>Thalassiosirophycidae</taxon>
        <taxon>Thalassiosirales</taxon>
        <taxon>Thalassiosiraceae</taxon>
        <taxon>Thalassiosira</taxon>
    </lineage>
</organism>
<evidence type="ECO:0000313" key="5">
    <source>
        <dbReference type="EMBL" id="EED92974.1"/>
    </source>
</evidence>
<feature type="compositionally biased region" description="Acidic residues" evidence="4">
    <location>
        <begin position="718"/>
        <end position="731"/>
    </location>
</feature>
<dbReference type="Gene3D" id="1.25.40.20">
    <property type="entry name" value="Ankyrin repeat-containing domain"/>
    <property type="match status" value="1"/>
</dbReference>
<protein>
    <submittedName>
        <fullName evidence="5">Uncharacterized protein</fullName>
    </submittedName>
</protein>
<dbReference type="InterPro" id="IPR036770">
    <property type="entry name" value="Ankyrin_rpt-contain_sf"/>
</dbReference>
<dbReference type="GO" id="GO:0051015">
    <property type="term" value="F:actin filament binding"/>
    <property type="evidence" value="ECO:0000318"/>
    <property type="project" value="GO_Central"/>
</dbReference>
<dbReference type="InParanoid" id="B8BZZ9"/>
<accession>B8BZZ9</accession>
<feature type="repeat" description="ANK" evidence="3">
    <location>
        <begin position="350"/>
        <end position="373"/>
    </location>
</feature>
<dbReference type="RefSeq" id="XP_002289437.1">
    <property type="nucleotide sequence ID" value="XM_002289401.1"/>
</dbReference>
<dbReference type="PANTHER" id="PTHR24153">
    <property type="entry name" value="ESPIN"/>
    <property type="match status" value="1"/>
</dbReference>
<dbReference type="Pfam" id="PF00023">
    <property type="entry name" value="Ank"/>
    <property type="match status" value="1"/>
</dbReference>
<dbReference type="EMBL" id="CM000641">
    <property type="protein sequence ID" value="EED92974.1"/>
    <property type="molecule type" value="Genomic_DNA"/>
</dbReference>
<reference evidence="5 6" key="1">
    <citation type="journal article" date="2004" name="Science">
        <title>The genome of the diatom Thalassiosira pseudonana: ecology, evolution, and metabolism.</title>
        <authorList>
            <person name="Armbrust E.V."/>
            <person name="Berges J.A."/>
            <person name="Bowler C."/>
            <person name="Green B.R."/>
            <person name="Martinez D."/>
            <person name="Putnam N.H."/>
            <person name="Zhou S."/>
            <person name="Allen A.E."/>
            <person name="Apt K.E."/>
            <person name="Bechner M."/>
            <person name="Brzezinski M.A."/>
            <person name="Chaal B.K."/>
            <person name="Chiovitti A."/>
            <person name="Davis A.K."/>
            <person name="Demarest M.S."/>
            <person name="Detter J.C."/>
            <person name="Glavina T."/>
            <person name="Goodstein D."/>
            <person name="Hadi M.Z."/>
            <person name="Hellsten U."/>
            <person name="Hildebrand M."/>
            <person name="Jenkins B.D."/>
            <person name="Jurka J."/>
            <person name="Kapitonov V.V."/>
            <person name="Kroger N."/>
            <person name="Lau W.W."/>
            <person name="Lane T.W."/>
            <person name="Larimer F.W."/>
            <person name="Lippmeier J.C."/>
            <person name="Lucas S."/>
            <person name="Medina M."/>
            <person name="Montsant A."/>
            <person name="Obornik M."/>
            <person name="Parker M.S."/>
            <person name="Palenik B."/>
            <person name="Pazour G.J."/>
            <person name="Richardson P.M."/>
            <person name="Rynearson T.A."/>
            <person name="Saito M.A."/>
            <person name="Schwartz D.C."/>
            <person name="Thamatrakoln K."/>
            <person name="Valentin K."/>
            <person name="Vardi A."/>
            <person name="Wilkerson F.P."/>
            <person name="Rokhsar D.S."/>
        </authorList>
    </citation>
    <scope>NUCLEOTIDE SEQUENCE [LARGE SCALE GENOMIC DNA]</scope>
    <source>
        <strain evidence="5 6">CCMP1335</strain>
    </source>
</reference>
<feature type="compositionally biased region" description="Low complexity" evidence="4">
    <location>
        <begin position="47"/>
        <end position="63"/>
    </location>
</feature>
<feature type="region of interest" description="Disordered" evidence="4">
    <location>
        <begin position="603"/>
        <end position="627"/>
    </location>
</feature>
<proteinExistence type="predicted"/>
<feature type="compositionally biased region" description="Low complexity" evidence="4">
    <location>
        <begin position="138"/>
        <end position="147"/>
    </location>
</feature>
<reference evidence="5 6" key="2">
    <citation type="journal article" date="2008" name="Nature">
        <title>The Phaeodactylum genome reveals the evolutionary history of diatom genomes.</title>
        <authorList>
            <person name="Bowler C."/>
            <person name="Allen A.E."/>
            <person name="Badger J.H."/>
            <person name="Grimwood J."/>
            <person name="Jabbari K."/>
            <person name="Kuo A."/>
            <person name="Maheswari U."/>
            <person name="Martens C."/>
            <person name="Maumus F."/>
            <person name="Otillar R.P."/>
            <person name="Rayko E."/>
            <person name="Salamov A."/>
            <person name="Vandepoele K."/>
            <person name="Beszteri B."/>
            <person name="Gruber A."/>
            <person name="Heijde M."/>
            <person name="Katinka M."/>
            <person name="Mock T."/>
            <person name="Valentin K."/>
            <person name="Verret F."/>
            <person name="Berges J.A."/>
            <person name="Brownlee C."/>
            <person name="Cadoret J.P."/>
            <person name="Chiovitti A."/>
            <person name="Choi C.J."/>
            <person name="Coesel S."/>
            <person name="De Martino A."/>
            <person name="Detter J.C."/>
            <person name="Durkin C."/>
            <person name="Falciatore A."/>
            <person name="Fournet J."/>
            <person name="Haruta M."/>
            <person name="Huysman M.J."/>
            <person name="Jenkins B.D."/>
            <person name="Jiroutova K."/>
            <person name="Jorgensen R.E."/>
            <person name="Joubert Y."/>
            <person name="Kaplan A."/>
            <person name="Kroger N."/>
            <person name="Kroth P.G."/>
            <person name="La Roche J."/>
            <person name="Lindquist E."/>
            <person name="Lommer M."/>
            <person name="Martin-Jezequel V."/>
            <person name="Lopez P.J."/>
            <person name="Lucas S."/>
            <person name="Mangogna M."/>
            <person name="McGinnis K."/>
            <person name="Medlin L.K."/>
            <person name="Montsant A."/>
            <person name="Oudot-Le Secq M.P."/>
            <person name="Napoli C."/>
            <person name="Obornik M."/>
            <person name="Parker M.S."/>
            <person name="Petit J.L."/>
            <person name="Porcel B.M."/>
            <person name="Poulsen N."/>
            <person name="Robison M."/>
            <person name="Rychlewski L."/>
            <person name="Rynearson T.A."/>
            <person name="Schmutz J."/>
            <person name="Shapiro H."/>
            <person name="Siaut M."/>
            <person name="Stanley M."/>
            <person name="Sussman M.R."/>
            <person name="Taylor A.R."/>
            <person name="Vardi A."/>
            <person name="von Dassow P."/>
            <person name="Vyverman W."/>
            <person name="Willis A."/>
            <person name="Wyrwicz L.S."/>
            <person name="Rokhsar D.S."/>
            <person name="Weissenbach J."/>
            <person name="Armbrust E.V."/>
            <person name="Green B.R."/>
            <person name="Van de Peer Y."/>
            <person name="Grigoriev I.V."/>
        </authorList>
    </citation>
    <scope>NUCLEOTIDE SEQUENCE [LARGE SCALE GENOMIC DNA]</scope>
    <source>
        <strain evidence="5 6">CCMP1335</strain>
    </source>
</reference>
<sequence>MDIHIESPSLPAHNKTMDDNLAANKSQQKEHSFSISLPQIMRRRSTNLTHRSSLRSSLHTNSNDMNSIGSDQDRCDGDFGEGCHPHHQKQPYQCGHCNSHQLPDVHVLRRDMGYTTSADGRQYTDSTMFSVISPSTDARSSSAAGSCRRSKGRGQSKLSSLRSFLKVIPGSSNTNYINGNGKQRPSAFRIRRSNRPLSEAQLRKQLKKLYERSDWGGARKLIASHEFSDIPEVSSKQDSTSGSVIHQQDSSSVTTFEPPPPNTTRRPSYGSRNGDRLSFTGKESAAAAAVIKAAMLEESSSVGCASLDQIDIGENVLHDICRYQPPWDVIELLLASLRHRRGSTVGKDSLGRTPLHVAAACGSTPKVIDALVRADPTPASMVDGEKCSPLHLVMRSLVYQVLPGVEVPGIPSHSLPHAKKKEGKLTKQLSKKGGLQSVVKSPSRDEVIETARKTVAILKNAMMTYPGKVNFKDEDTTGFAPLDYAIDGGITDEGIIQFLIRRTNLKETRRRSTMKSEASEDTHVTCNRSTRRINIRRFSTDSNVSCDSRMMHQLEQDEMEARRDRIEKIKARRTLEDMNDALYDVFGIEEEGTRAVEGKQPVVNETLPTGSSPSTQTNAQEQNRRRFSREIDDDDHMKLSMLTHKGISKATLTVNLGLDDEDIHHEKEEEAASPTQARDMTEEDIYNHHLQAYLDDFHDEEDMGDLEYCEDDDFLLNDPDEVQGDEDEQDNCESVKDEPDGVPLFEICVVLERPTHERNHCGDSCVSEVTAPELPPKYQGFNYD</sequence>
<feature type="compositionally biased region" description="Polar residues" evidence="4">
    <location>
        <begin position="234"/>
        <end position="255"/>
    </location>
</feature>
<feature type="region of interest" description="Disordered" evidence="4">
    <location>
        <begin position="47"/>
        <end position="73"/>
    </location>
</feature>
<dbReference type="PANTHER" id="PTHR24153:SF8">
    <property type="entry name" value="FORKED, ISOFORM F"/>
    <property type="match status" value="1"/>
</dbReference>
<dbReference type="InterPro" id="IPR002110">
    <property type="entry name" value="Ankyrin_rpt"/>
</dbReference>
<dbReference type="PROSITE" id="PS50297">
    <property type="entry name" value="ANK_REP_REGION"/>
    <property type="match status" value="1"/>
</dbReference>
<feature type="region of interest" description="Disordered" evidence="4">
    <location>
        <begin position="232"/>
        <end position="278"/>
    </location>
</feature>
<dbReference type="GO" id="GO:0051017">
    <property type="term" value="P:actin filament bundle assembly"/>
    <property type="evidence" value="ECO:0000318"/>
    <property type="project" value="GO_Central"/>
</dbReference>
<dbReference type="KEGG" id="tps:THAPSDRAFT_22379"/>
<evidence type="ECO:0000256" key="3">
    <source>
        <dbReference type="PROSITE-ProRule" id="PRU00023"/>
    </source>
</evidence>
<gene>
    <name evidence="5" type="ORF">THAPSDRAFT_22379</name>
</gene>
<dbReference type="Proteomes" id="UP000001449">
    <property type="component" value="Chromosome 4"/>
</dbReference>
<dbReference type="PaxDb" id="35128-Thaps22379"/>
<evidence type="ECO:0000256" key="1">
    <source>
        <dbReference type="ARBA" id="ARBA00022737"/>
    </source>
</evidence>
<evidence type="ECO:0000313" key="6">
    <source>
        <dbReference type="Proteomes" id="UP000001449"/>
    </source>
</evidence>
<evidence type="ECO:0000256" key="4">
    <source>
        <dbReference type="SAM" id="MobiDB-lite"/>
    </source>
</evidence>
<dbReference type="AlphaFoldDB" id="B8BZZ9"/>
<feature type="region of interest" description="Disordered" evidence="4">
    <location>
        <begin position="718"/>
        <end position="738"/>
    </location>
</feature>
<feature type="region of interest" description="Disordered" evidence="4">
    <location>
        <begin position="175"/>
        <end position="196"/>
    </location>
</feature>
<dbReference type="InterPro" id="IPR052420">
    <property type="entry name" value="Espin/Espin-like"/>
</dbReference>
<dbReference type="PROSITE" id="PS50088">
    <property type="entry name" value="ANK_REPEAT"/>
    <property type="match status" value="1"/>
</dbReference>
<dbReference type="GeneID" id="7451913"/>
<dbReference type="HOGENOM" id="CLU_357739_0_0_1"/>
<keyword evidence="2 3" id="KW-0040">ANK repeat</keyword>